<feature type="region of interest" description="Disordered" evidence="1">
    <location>
        <begin position="39"/>
        <end position="91"/>
    </location>
</feature>
<name>A0A4Y2FNR2_ARAVE</name>
<dbReference type="Proteomes" id="UP000499080">
    <property type="component" value="Unassembled WGS sequence"/>
</dbReference>
<evidence type="ECO:0000313" key="2">
    <source>
        <dbReference type="EMBL" id="GBM41274.1"/>
    </source>
</evidence>
<feature type="compositionally biased region" description="Polar residues" evidence="1">
    <location>
        <begin position="49"/>
        <end position="64"/>
    </location>
</feature>
<feature type="region of interest" description="Disordered" evidence="1">
    <location>
        <begin position="1"/>
        <end position="20"/>
    </location>
</feature>
<evidence type="ECO:0000256" key="1">
    <source>
        <dbReference type="SAM" id="MobiDB-lite"/>
    </source>
</evidence>
<organism evidence="2 3">
    <name type="scientific">Araneus ventricosus</name>
    <name type="common">Orbweaver spider</name>
    <name type="synonym">Epeira ventricosa</name>
    <dbReference type="NCBI Taxonomy" id="182803"/>
    <lineage>
        <taxon>Eukaryota</taxon>
        <taxon>Metazoa</taxon>
        <taxon>Ecdysozoa</taxon>
        <taxon>Arthropoda</taxon>
        <taxon>Chelicerata</taxon>
        <taxon>Arachnida</taxon>
        <taxon>Araneae</taxon>
        <taxon>Araneomorphae</taxon>
        <taxon>Entelegynae</taxon>
        <taxon>Araneoidea</taxon>
        <taxon>Araneidae</taxon>
        <taxon>Araneus</taxon>
    </lineage>
</organism>
<sequence>MQKEKSAGSRESERVEMETQKQKLMAMLLQQMVEMQKQNAVNLQKKRPIQTQNAMVSTTPTSNGDENKIGNRKAGSNRGGGIETRFNADAN</sequence>
<reference evidence="2 3" key="1">
    <citation type="journal article" date="2019" name="Sci. Rep.">
        <title>Orb-weaving spider Araneus ventricosus genome elucidates the spidroin gene catalogue.</title>
        <authorList>
            <person name="Kono N."/>
            <person name="Nakamura H."/>
            <person name="Ohtoshi R."/>
            <person name="Moran D.A.P."/>
            <person name="Shinohara A."/>
            <person name="Yoshida Y."/>
            <person name="Fujiwara M."/>
            <person name="Mori M."/>
            <person name="Tomita M."/>
            <person name="Arakawa K."/>
        </authorList>
    </citation>
    <scope>NUCLEOTIDE SEQUENCE [LARGE SCALE GENOMIC DNA]</scope>
</reference>
<proteinExistence type="predicted"/>
<keyword evidence="3" id="KW-1185">Reference proteome</keyword>
<dbReference type="EMBL" id="BGPR01000958">
    <property type="protein sequence ID" value="GBM41274.1"/>
    <property type="molecule type" value="Genomic_DNA"/>
</dbReference>
<dbReference type="AlphaFoldDB" id="A0A4Y2FNR2"/>
<accession>A0A4Y2FNR2</accession>
<evidence type="ECO:0000313" key="3">
    <source>
        <dbReference type="Proteomes" id="UP000499080"/>
    </source>
</evidence>
<protein>
    <submittedName>
        <fullName evidence="2">Uncharacterized protein</fullName>
    </submittedName>
</protein>
<comment type="caution">
    <text evidence="2">The sequence shown here is derived from an EMBL/GenBank/DDBJ whole genome shotgun (WGS) entry which is preliminary data.</text>
</comment>
<gene>
    <name evidence="2" type="ORF">AVEN_202870_1</name>
</gene>